<evidence type="ECO:0000313" key="8">
    <source>
        <dbReference type="EMBL" id="ANX04562.1"/>
    </source>
</evidence>
<dbReference type="InterPro" id="IPR001991">
    <property type="entry name" value="Na-dicarboxylate_symporter"/>
</dbReference>
<dbReference type="PANTHER" id="PTHR42865:SF5">
    <property type="entry name" value="L-CYSTINE TRANSPORTER TCYP"/>
    <property type="match status" value="1"/>
</dbReference>
<dbReference type="KEGG" id="gbi:PG2T_10515"/>
<feature type="transmembrane region" description="Helical" evidence="7">
    <location>
        <begin position="322"/>
        <end position="342"/>
    </location>
</feature>
<evidence type="ECO:0000256" key="5">
    <source>
        <dbReference type="ARBA" id="ARBA00022989"/>
    </source>
</evidence>
<dbReference type="GO" id="GO:0015293">
    <property type="term" value="F:symporter activity"/>
    <property type="evidence" value="ECO:0007669"/>
    <property type="project" value="InterPro"/>
</dbReference>
<feature type="transmembrane region" description="Helical" evidence="7">
    <location>
        <begin position="72"/>
        <end position="93"/>
    </location>
</feature>
<dbReference type="GO" id="GO:0015184">
    <property type="term" value="F:L-cystine transmembrane transporter activity"/>
    <property type="evidence" value="ECO:0007669"/>
    <property type="project" value="TreeGrafter"/>
</dbReference>
<organism evidence="8 9">
    <name type="scientific">Immundisolibacter cernigliae</name>
    <dbReference type="NCBI Taxonomy" id="1810504"/>
    <lineage>
        <taxon>Bacteria</taxon>
        <taxon>Pseudomonadati</taxon>
        <taxon>Pseudomonadota</taxon>
        <taxon>Gammaproteobacteria</taxon>
        <taxon>Immundisolibacterales</taxon>
        <taxon>Immundisolibacteraceae</taxon>
        <taxon>Immundisolibacter</taxon>
    </lineage>
</organism>
<evidence type="ECO:0000256" key="6">
    <source>
        <dbReference type="ARBA" id="ARBA00023136"/>
    </source>
</evidence>
<dbReference type="Pfam" id="PF00375">
    <property type="entry name" value="SDF"/>
    <property type="match status" value="1"/>
</dbReference>
<evidence type="ECO:0000256" key="1">
    <source>
        <dbReference type="ARBA" id="ARBA00004141"/>
    </source>
</evidence>
<proteinExistence type="inferred from homology"/>
<dbReference type="AlphaFoldDB" id="A0A1B1YUY4"/>
<keyword evidence="6 7" id="KW-0472">Membrane</keyword>
<dbReference type="EMBL" id="CP014671">
    <property type="protein sequence ID" value="ANX04562.1"/>
    <property type="molecule type" value="Genomic_DNA"/>
</dbReference>
<dbReference type="InParanoid" id="A0A1B1YUY4"/>
<evidence type="ECO:0000256" key="7">
    <source>
        <dbReference type="SAM" id="Phobius"/>
    </source>
</evidence>
<keyword evidence="3" id="KW-0813">Transport</keyword>
<dbReference type="Proteomes" id="UP000092952">
    <property type="component" value="Chromosome"/>
</dbReference>
<dbReference type="FunCoup" id="A0A1B1YUY4">
    <property type="interactions" value="202"/>
</dbReference>
<sequence>MKKLLGNVGLVIIALLAGAAFGLADPASAPALAPVAKWVLQLIKAAATPLVFFAVLEAILRFRVAGTDFLKLLTIALINATLAIAIGIALANALQPGQYLRPLISASAATLRPIDLGDLLARQLPGSVVQPFVDNSIMPLVMVAIAFGFAWRRVRLTRDADTLSLMDKGEVLVSVLRDVWETLLIWIVKLVPLAVFCASAKVTAEHGLASFTGLGQYVALCLLGMAVHVLGTYSAWLLLYARIGLRRFWNQAAQPVLYAFSVNSSLVALPLTLRALDRLGISRRASTLAACVGTNLNNDGIILYEGFTLLALAQAMGIDMSLGAQVFAALYCVVAAMGVAGVPEAGVVALTLVLGGLGLPTEALAVLLSVDWIIARGRSLLNTTSDMVGSAALDRWLRLTTATLAGAGSGATASERPGER</sequence>
<dbReference type="OrthoDB" id="9766690at2"/>
<dbReference type="PANTHER" id="PTHR42865">
    <property type="entry name" value="PROTON/GLUTAMATE-ASPARTATE SYMPORTER"/>
    <property type="match status" value="1"/>
</dbReference>
<feature type="transmembrane region" description="Helical" evidence="7">
    <location>
        <begin position="183"/>
        <end position="202"/>
    </location>
</feature>
<feature type="transmembrane region" description="Helical" evidence="7">
    <location>
        <begin position="132"/>
        <end position="151"/>
    </location>
</feature>
<evidence type="ECO:0000256" key="2">
    <source>
        <dbReference type="ARBA" id="ARBA00006148"/>
    </source>
</evidence>
<comment type="subcellular location">
    <subcellularLocation>
        <location evidence="1">Membrane</location>
        <topology evidence="1">Multi-pass membrane protein</topology>
    </subcellularLocation>
</comment>
<feature type="transmembrane region" description="Helical" evidence="7">
    <location>
        <begin position="214"/>
        <end position="236"/>
    </location>
</feature>
<dbReference type="STRING" id="1810504.PG2T_10515"/>
<accession>A0A1B1YUY4</accession>
<comment type="similarity">
    <text evidence="2">Belongs to the dicarboxylate/amino acid:cation symporter (DAACS) (TC 2.A.23) family.</text>
</comment>
<keyword evidence="9" id="KW-1185">Reference proteome</keyword>
<dbReference type="RefSeq" id="WP_068805010.1">
    <property type="nucleotide sequence ID" value="NZ_CP014671.1"/>
</dbReference>
<evidence type="ECO:0008006" key="10">
    <source>
        <dbReference type="Google" id="ProtNLM"/>
    </source>
</evidence>
<protein>
    <recommendedName>
        <fullName evidence="10">Sodium:dicarboxylate symporter</fullName>
    </recommendedName>
</protein>
<evidence type="ECO:0000313" key="9">
    <source>
        <dbReference type="Proteomes" id="UP000092952"/>
    </source>
</evidence>
<keyword evidence="4 7" id="KW-0812">Transmembrane</keyword>
<evidence type="ECO:0000256" key="3">
    <source>
        <dbReference type="ARBA" id="ARBA00022448"/>
    </source>
</evidence>
<feature type="transmembrane region" description="Helical" evidence="7">
    <location>
        <begin position="348"/>
        <end position="370"/>
    </location>
</feature>
<dbReference type="SUPFAM" id="SSF118215">
    <property type="entry name" value="Proton glutamate symport protein"/>
    <property type="match status" value="1"/>
</dbReference>
<reference evidence="9" key="1">
    <citation type="submission" date="2016-03" db="EMBL/GenBank/DDBJ databases">
        <title>Complete genome sequence of Solimmundus cernigliae, representing a novel lineage of polycyclic aromatic hydrocarbon degraders within the Gammaproteobacteria.</title>
        <authorList>
            <person name="Singleton D.R."/>
            <person name="Dickey A.N."/>
            <person name="Scholl E.H."/>
            <person name="Wright F.A."/>
            <person name="Aitken M.D."/>
        </authorList>
    </citation>
    <scope>NUCLEOTIDE SEQUENCE [LARGE SCALE GENOMIC DNA]</scope>
    <source>
        <strain evidence="9">TR3.2</strain>
    </source>
</reference>
<keyword evidence="5 7" id="KW-1133">Transmembrane helix</keyword>
<evidence type="ECO:0000256" key="4">
    <source>
        <dbReference type="ARBA" id="ARBA00022692"/>
    </source>
</evidence>
<name>A0A1B1YUY4_9GAMM</name>
<dbReference type="PRINTS" id="PR00173">
    <property type="entry name" value="EDTRNSPORT"/>
</dbReference>
<dbReference type="Gene3D" id="1.10.3860.10">
    <property type="entry name" value="Sodium:dicarboxylate symporter"/>
    <property type="match status" value="1"/>
</dbReference>
<gene>
    <name evidence="8" type="ORF">PG2T_10515</name>
</gene>
<dbReference type="InterPro" id="IPR036458">
    <property type="entry name" value="Na:dicarbo_symporter_sf"/>
</dbReference>
<feature type="transmembrane region" description="Helical" evidence="7">
    <location>
        <begin position="38"/>
        <end position="60"/>
    </location>
</feature>
<dbReference type="GO" id="GO:0005886">
    <property type="term" value="C:plasma membrane"/>
    <property type="evidence" value="ECO:0007669"/>
    <property type="project" value="TreeGrafter"/>
</dbReference>